<dbReference type="InterPro" id="IPR013810">
    <property type="entry name" value="Ribosomal_uS5_N"/>
</dbReference>
<organism evidence="11 12">
    <name type="scientific">Thamnocephalis sphaerospora</name>
    <dbReference type="NCBI Taxonomy" id="78915"/>
    <lineage>
        <taxon>Eukaryota</taxon>
        <taxon>Fungi</taxon>
        <taxon>Fungi incertae sedis</taxon>
        <taxon>Zoopagomycota</taxon>
        <taxon>Zoopagomycotina</taxon>
        <taxon>Zoopagomycetes</taxon>
        <taxon>Zoopagales</taxon>
        <taxon>Sigmoideomycetaceae</taxon>
        <taxon>Thamnocephalis</taxon>
    </lineage>
</organism>
<evidence type="ECO:0000256" key="7">
    <source>
        <dbReference type="ARBA" id="ARBA00041606"/>
    </source>
</evidence>
<dbReference type="Pfam" id="PF00333">
    <property type="entry name" value="Ribosomal_S5"/>
    <property type="match status" value="1"/>
</dbReference>
<evidence type="ECO:0000256" key="2">
    <source>
        <dbReference type="ARBA" id="ARBA00008945"/>
    </source>
</evidence>
<dbReference type="InterPro" id="IPR014721">
    <property type="entry name" value="Ribsml_uS5_D2-typ_fold_subgr"/>
</dbReference>
<dbReference type="GO" id="GO:0003723">
    <property type="term" value="F:RNA binding"/>
    <property type="evidence" value="ECO:0007669"/>
    <property type="project" value="InterPro"/>
</dbReference>
<protein>
    <recommendedName>
        <fullName evidence="6">Small ribosomal subunit protein uS5m</fullName>
    </recommendedName>
    <alternativeName>
        <fullName evidence="7">28S ribosomal protein S5, mitochondrial</fullName>
    </alternativeName>
</protein>
<dbReference type="PANTHER" id="PTHR48277">
    <property type="entry name" value="MITOCHONDRIAL RIBOSOMAL PROTEIN S5"/>
    <property type="match status" value="1"/>
</dbReference>
<dbReference type="InterPro" id="IPR018192">
    <property type="entry name" value="Ribosomal_uS5_N_CS"/>
</dbReference>
<evidence type="ECO:0000256" key="1">
    <source>
        <dbReference type="ARBA" id="ARBA00004173"/>
    </source>
</evidence>
<dbReference type="FunFam" id="3.30.160.20:FF:000022">
    <property type="entry name" value="28S ribosomal protein S5, mitochondrial"/>
    <property type="match status" value="1"/>
</dbReference>
<dbReference type="InterPro" id="IPR000851">
    <property type="entry name" value="Ribosomal_uS5"/>
</dbReference>
<dbReference type="SUPFAM" id="SSF54211">
    <property type="entry name" value="Ribosomal protein S5 domain 2-like"/>
    <property type="match status" value="1"/>
</dbReference>
<dbReference type="STRING" id="78915.A0A4P9XKL4"/>
<dbReference type="PROSITE" id="PS00585">
    <property type="entry name" value="RIBOSOMAL_S5"/>
    <property type="match status" value="1"/>
</dbReference>
<evidence type="ECO:0000256" key="8">
    <source>
        <dbReference type="PROSITE-ProRule" id="PRU00268"/>
    </source>
</evidence>
<evidence type="ECO:0000259" key="10">
    <source>
        <dbReference type="PROSITE" id="PS50881"/>
    </source>
</evidence>
<dbReference type="GO" id="GO:0005763">
    <property type="term" value="C:mitochondrial small ribosomal subunit"/>
    <property type="evidence" value="ECO:0007669"/>
    <property type="project" value="UniProtKB-ARBA"/>
</dbReference>
<dbReference type="PANTHER" id="PTHR48277:SF1">
    <property type="entry name" value="MITOCHONDRIAL RIBOSOMAL PROTEIN S5"/>
    <property type="match status" value="1"/>
</dbReference>
<accession>A0A4P9XKL4</accession>
<keyword evidence="4" id="KW-0496">Mitochondrion</keyword>
<comment type="similarity">
    <text evidence="2 9">Belongs to the universal ribosomal protein uS5 family.</text>
</comment>
<keyword evidence="12" id="KW-1185">Reference proteome</keyword>
<dbReference type="FunFam" id="3.30.230.10:FF:000002">
    <property type="entry name" value="30S ribosomal protein S5"/>
    <property type="match status" value="1"/>
</dbReference>
<dbReference type="Gene3D" id="3.30.230.10">
    <property type="match status" value="1"/>
</dbReference>
<evidence type="ECO:0000256" key="5">
    <source>
        <dbReference type="ARBA" id="ARBA00023274"/>
    </source>
</evidence>
<dbReference type="Pfam" id="PF03719">
    <property type="entry name" value="Ribosomal_S5_C"/>
    <property type="match status" value="1"/>
</dbReference>
<dbReference type="Gene3D" id="3.30.160.20">
    <property type="match status" value="1"/>
</dbReference>
<evidence type="ECO:0000256" key="9">
    <source>
        <dbReference type="RuleBase" id="RU003823"/>
    </source>
</evidence>
<comment type="subcellular location">
    <subcellularLocation>
        <location evidence="1">Mitochondrion</location>
    </subcellularLocation>
</comment>
<feature type="domain" description="S5 DRBM" evidence="10">
    <location>
        <begin position="1"/>
        <end position="51"/>
    </location>
</feature>
<evidence type="ECO:0000313" key="12">
    <source>
        <dbReference type="Proteomes" id="UP000271241"/>
    </source>
</evidence>
<evidence type="ECO:0000256" key="6">
    <source>
        <dbReference type="ARBA" id="ARBA00039335"/>
    </source>
</evidence>
<dbReference type="InterPro" id="IPR020568">
    <property type="entry name" value="Ribosomal_Su5_D2-typ_SF"/>
</dbReference>
<evidence type="ECO:0000256" key="4">
    <source>
        <dbReference type="ARBA" id="ARBA00023128"/>
    </source>
</evidence>
<name>A0A4P9XKL4_9FUNG</name>
<keyword evidence="5 8" id="KW-0687">Ribonucleoprotein</keyword>
<evidence type="ECO:0000256" key="3">
    <source>
        <dbReference type="ARBA" id="ARBA00022980"/>
    </source>
</evidence>
<reference evidence="12" key="1">
    <citation type="journal article" date="2018" name="Nat. Microbiol.">
        <title>Leveraging single-cell genomics to expand the fungal tree of life.</title>
        <authorList>
            <person name="Ahrendt S.R."/>
            <person name="Quandt C.A."/>
            <person name="Ciobanu D."/>
            <person name="Clum A."/>
            <person name="Salamov A."/>
            <person name="Andreopoulos B."/>
            <person name="Cheng J.F."/>
            <person name="Woyke T."/>
            <person name="Pelin A."/>
            <person name="Henrissat B."/>
            <person name="Reynolds N.K."/>
            <person name="Benny G.L."/>
            <person name="Smith M.E."/>
            <person name="James T.Y."/>
            <person name="Grigoriev I.V."/>
        </authorList>
    </citation>
    <scope>NUCLEOTIDE SEQUENCE [LARGE SCALE GENOMIC DNA]</scope>
    <source>
        <strain evidence="12">RSA 1356</strain>
    </source>
</reference>
<dbReference type="GO" id="GO:0006412">
    <property type="term" value="P:translation"/>
    <property type="evidence" value="ECO:0007669"/>
    <property type="project" value="InterPro"/>
</dbReference>
<dbReference type="AlphaFoldDB" id="A0A4P9XKL4"/>
<proteinExistence type="inferred from homology"/>
<gene>
    <name evidence="11" type="ORF">THASP1DRAFT_18603</name>
</gene>
<evidence type="ECO:0000313" key="11">
    <source>
        <dbReference type="EMBL" id="RKP06354.1"/>
    </source>
</evidence>
<sequence>MTRKGKVPSMSALVVVGNGDGAAGYGEGKSEDVTGAIRKATNRAIKAMTYIDRYDSRTVHHDIEHKFKSTHIELRARPPGFGNRSNPYIHEICHCIGIADLSGKVRGSRNPINVVKGTFEALLRQKSAEAIAKGRGRKLVDVYHQYYGMAKQ</sequence>
<dbReference type="EMBL" id="KZ992901">
    <property type="protein sequence ID" value="RKP06354.1"/>
    <property type="molecule type" value="Genomic_DNA"/>
</dbReference>
<dbReference type="SUPFAM" id="SSF54768">
    <property type="entry name" value="dsRNA-binding domain-like"/>
    <property type="match status" value="1"/>
</dbReference>
<keyword evidence="3 8" id="KW-0689">Ribosomal protein</keyword>
<dbReference type="GO" id="GO:0005743">
    <property type="term" value="C:mitochondrial inner membrane"/>
    <property type="evidence" value="ECO:0007669"/>
    <property type="project" value="UniProtKB-ARBA"/>
</dbReference>
<dbReference type="Proteomes" id="UP000271241">
    <property type="component" value="Unassembled WGS sequence"/>
</dbReference>
<dbReference type="OrthoDB" id="309483at2759"/>
<dbReference type="PROSITE" id="PS50881">
    <property type="entry name" value="S5_DSRBD"/>
    <property type="match status" value="1"/>
</dbReference>
<dbReference type="InterPro" id="IPR005324">
    <property type="entry name" value="Ribosomal_uS5_C"/>
</dbReference>
<dbReference type="GO" id="GO:0003735">
    <property type="term" value="F:structural constituent of ribosome"/>
    <property type="evidence" value="ECO:0007669"/>
    <property type="project" value="UniProtKB-UniRule"/>
</dbReference>